<dbReference type="AlphaFoldDB" id="A0A2X4X649"/>
<reference evidence="3 4" key="1">
    <citation type="submission" date="2018-06" db="EMBL/GenBank/DDBJ databases">
        <authorList>
            <consortium name="Pathogen Informatics"/>
            <person name="Doyle S."/>
        </authorList>
    </citation>
    <scope>NUCLEOTIDE SEQUENCE [LARGE SCALE GENOMIC DNA]</scope>
    <source>
        <strain evidence="3 4">NCTC10994</strain>
    </source>
</reference>
<dbReference type="STRING" id="1219011.GCA_001895045_03174"/>
<evidence type="ECO:0000313" key="3">
    <source>
        <dbReference type="EMBL" id="SQI31974.1"/>
    </source>
</evidence>
<organism evidence="3 4">
    <name type="scientific">Rhodococcus coprophilus</name>
    <dbReference type="NCBI Taxonomy" id="38310"/>
    <lineage>
        <taxon>Bacteria</taxon>
        <taxon>Bacillati</taxon>
        <taxon>Actinomycetota</taxon>
        <taxon>Actinomycetes</taxon>
        <taxon>Mycobacteriales</taxon>
        <taxon>Nocardiaceae</taxon>
        <taxon>Rhodococcus</taxon>
    </lineage>
</organism>
<comment type="similarity">
    <text evidence="1">Belongs to the enoyl-CoA hydratase/isomerase family.</text>
</comment>
<dbReference type="Proteomes" id="UP000249091">
    <property type="component" value="Chromosome 1"/>
</dbReference>
<evidence type="ECO:0000256" key="1">
    <source>
        <dbReference type="ARBA" id="ARBA00005254"/>
    </source>
</evidence>
<dbReference type="KEGG" id="rcr:NCTC10994_02081"/>
<sequence length="136" mass="14590">MNLSECTVGQSLPGLELPLDRSTIAATAIASQDFEDVHHDLGAAQQRGTPDVFMSINATNGFVDRYITDWTGPAARIRRASLRLGVPAFPGDPLQMSGEVTAVENSTVTVKVQGRNSKGVHVTAEVVVEPYERNTP</sequence>
<evidence type="ECO:0000313" key="4">
    <source>
        <dbReference type="Proteomes" id="UP000249091"/>
    </source>
</evidence>
<name>A0A2X4X649_9NOCA</name>
<dbReference type="Pfam" id="PF01575">
    <property type="entry name" value="MaoC_dehydratas"/>
    <property type="match status" value="1"/>
</dbReference>
<evidence type="ECO:0000259" key="2">
    <source>
        <dbReference type="Pfam" id="PF01575"/>
    </source>
</evidence>
<feature type="domain" description="MaoC-like" evidence="2">
    <location>
        <begin position="15"/>
        <end position="117"/>
    </location>
</feature>
<dbReference type="SUPFAM" id="SSF54637">
    <property type="entry name" value="Thioesterase/thiol ester dehydrase-isomerase"/>
    <property type="match status" value="1"/>
</dbReference>
<keyword evidence="4" id="KW-1185">Reference proteome</keyword>
<gene>
    <name evidence="3" type="ORF">NCTC10994_02081</name>
</gene>
<dbReference type="InterPro" id="IPR029069">
    <property type="entry name" value="HotDog_dom_sf"/>
</dbReference>
<proteinExistence type="inferred from homology"/>
<protein>
    <submittedName>
        <fullName evidence="3">Beta-hydroxyacyl-[acyl-carrier- protein] dehydratase subunit</fullName>
    </submittedName>
</protein>
<dbReference type="EMBL" id="LS483468">
    <property type="protein sequence ID" value="SQI31974.1"/>
    <property type="molecule type" value="Genomic_DNA"/>
</dbReference>
<dbReference type="Gene3D" id="3.10.129.10">
    <property type="entry name" value="Hotdog Thioesterase"/>
    <property type="match status" value="1"/>
</dbReference>
<accession>A0A2X4X649</accession>
<dbReference type="InterPro" id="IPR002539">
    <property type="entry name" value="MaoC-like_dom"/>
</dbReference>
<dbReference type="RefSeq" id="WP_072702283.1">
    <property type="nucleotide sequence ID" value="NZ_JAFBBL010000001.1"/>
</dbReference>